<comment type="caution">
    <text evidence="2">The sequence shown here is derived from an EMBL/GenBank/DDBJ whole genome shotgun (WGS) entry which is preliminary data.</text>
</comment>
<dbReference type="InterPro" id="IPR027417">
    <property type="entry name" value="P-loop_NTPase"/>
</dbReference>
<sequence length="867" mass="97154">MERFSKPDTKNVGNLPVRLILCIDGTGDTAKGSFDATTGAIAGGEDSIRTIFNLAKEGVVPDATGKDAYFQFVQYFEGVGTVGAGADAGMLTKAVALFDAATGYGYLDIIRNVYKVCCRNLQHGEKNEIFIFGFSRGAFISRALASFLQYVGLIKEEFLDKDEKKEDLFKAKFQELLKRYCELTKKPLFGAKPPITSRSKDLLPFCMPSPRVRLVGAFDTVKTVIPLPITNSFFNKMPNIDFEMDAPGIVDHFRHALALNESRTLFTPDLWKSDTSTGSSYLEAWFFGYHHDIGGGDDVQGLALWPLQWILHAANEFGLVLDPTVDPYDTLFAGTDNMVETPLDIAMKMYDMIQHHTSGKWGLRLNEPHSYLEPDPRNYYEYLTTLAAKLTLRSKVFLHPSAYLIFDVSSAFRIQVYEWRYFRSFLRDRFLTLPENTAPWWEKQTVESILKENSAVRHLNLLVYGRPGTGKEAMIGTMFGKVEGVAGRDINTPLSIPGNNQVRIYYSDGFGTKGSDQRASVEKFLALHAQGTDVENRIHAVWYFLDCTDDKIPASEKEFFEFDFGDIPVLVILKNEDKLKDSIREDHVDEEFAANLKTMNKFDEVIKQKKDEMAGLAKKTYVQARNSVETPKNLLKATSLHLQSEPIQIAQIKAQRIEVKPKIALATEESLRAYTIWHSFAFGGKKVEFTRNKDSTGMLLSAILMEPVLATFNIRFPGDAALIQSKIGSPWASLDKYKSGLWDATLPGDLILICMLDTIMVMTHALCHQQIGGKLKLATDHARPLCAADIETACAWYTAAKHNVQVETHARIRSLLAKDFSPKDKCLANLQMKVIETVELQSGIAENATSALGEVLKYFWTGKSLFG</sequence>
<evidence type="ECO:0000313" key="2">
    <source>
        <dbReference type="EMBL" id="KAL0634089.1"/>
    </source>
</evidence>
<evidence type="ECO:0000259" key="1">
    <source>
        <dbReference type="Pfam" id="PF09994"/>
    </source>
</evidence>
<dbReference type="Pfam" id="PF09994">
    <property type="entry name" value="T6SS_Tle1-like_cat"/>
    <property type="match status" value="1"/>
</dbReference>
<proteinExistence type="predicted"/>
<organism evidence="2 3">
    <name type="scientific">Discina gigas</name>
    <dbReference type="NCBI Taxonomy" id="1032678"/>
    <lineage>
        <taxon>Eukaryota</taxon>
        <taxon>Fungi</taxon>
        <taxon>Dikarya</taxon>
        <taxon>Ascomycota</taxon>
        <taxon>Pezizomycotina</taxon>
        <taxon>Pezizomycetes</taxon>
        <taxon>Pezizales</taxon>
        <taxon>Discinaceae</taxon>
        <taxon>Discina</taxon>
    </lineage>
</organism>
<feature type="domain" description="T6SS Phospholipase effector Tle1-like catalytic" evidence="1">
    <location>
        <begin position="18"/>
        <end position="312"/>
    </location>
</feature>
<dbReference type="Gene3D" id="3.40.50.300">
    <property type="entry name" value="P-loop containing nucleotide triphosphate hydrolases"/>
    <property type="match status" value="1"/>
</dbReference>
<evidence type="ECO:0000313" key="3">
    <source>
        <dbReference type="Proteomes" id="UP001447188"/>
    </source>
</evidence>
<accession>A0ABR3GDQ5</accession>
<gene>
    <name evidence="2" type="ORF">Q9L58_006968</name>
</gene>
<protein>
    <recommendedName>
        <fullName evidence="1">T6SS Phospholipase effector Tle1-like catalytic domain-containing protein</fullName>
    </recommendedName>
</protein>
<keyword evidence="3" id="KW-1185">Reference proteome</keyword>
<dbReference type="PANTHER" id="PTHR33840:SF1">
    <property type="entry name" value="TLE1 PHOSPHOLIPASE DOMAIN-CONTAINING PROTEIN"/>
    <property type="match status" value="1"/>
</dbReference>
<name>A0ABR3GDQ5_9PEZI</name>
<dbReference type="PANTHER" id="PTHR33840">
    <property type="match status" value="1"/>
</dbReference>
<dbReference type="InterPro" id="IPR018712">
    <property type="entry name" value="Tle1-like_cat"/>
</dbReference>
<reference evidence="2 3" key="1">
    <citation type="submission" date="2024-02" db="EMBL/GenBank/DDBJ databases">
        <title>Discinaceae phylogenomics.</title>
        <authorList>
            <person name="Dirks A.C."/>
            <person name="James T.Y."/>
        </authorList>
    </citation>
    <scope>NUCLEOTIDE SEQUENCE [LARGE SCALE GENOMIC DNA]</scope>
    <source>
        <strain evidence="2 3">ACD0624</strain>
    </source>
</reference>
<dbReference type="Proteomes" id="UP001447188">
    <property type="component" value="Unassembled WGS sequence"/>
</dbReference>
<dbReference type="EMBL" id="JBBBZM010000104">
    <property type="protein sequence ID" value="KAL0634089.1"/>
    <property type="molecule type" value="Genomic_DNA"/>
</dbReference>